<evidence type="ECO:0000313" key="2">
    <source>
        <dbReference type="EMBL" id="ACK69106.1"/>
    </source>
</evidence>
<name>B7KET1_GLOC7</name>
<keyword evidence="1" id="KW-0732">Signal</keyword>
<dbReference type="RefSeq" id="WP_012598053.1">
    <property type="nucleotide sequence ID" value="NC_011729.1"/>
</dbReference>
<dbReference type="Proteomes" id="UP000002384">
    <property type="component" value="Chromosome"/>
</dbReference>
<gene>
    <name evidence="2" type="ordered locus">PCC7424_0646</name>
</gene>
<dbReference type="EMBL" id="CP001291">
    <property type="protein sequence ID" value="ACK69106.1"/>
    <property type="molecule type" value="Genomic_DNA"/>
</dbReference>
<organism evidence="2 3">
    <name type="scientific">Gloeothece citriformis (strain PCC 7424)</name>
    <name type="common">Cyanothece sp. (strain PCC 7424)</name>
    <dbReference type="NCBI Taxonomy" id="65393"/>
    <lineage>
        <taxon>Bacteria</taxon>
        <taxon>Bacillati</taxon>
        <taxon>Cyanobacteriota</taxon>
        <taxon>Cyanophyceae</taxon>
        <taxon>Oscillatoriophycideae</taxon>
        <taxon>Chroococcales</taxon>
        <taxon>Aphanothecaceae</taxon>
        <taxon>Gloeothece</taxon>
        <taxon>Gloeothece citriformis</taxon>
    </lineage>
</organism>
<proteinExistence type="predicted"/>
<feature type="chain" id="PRO_5002856162" evidence="1">
    <location>
        <begin position="26"/>
        <end position="118"/>
    </location>
</feature>
<evidence type="ECO:0000256" key="1">
    <source>
        <dbReference type="SAM" id="SignalP"/>
    </source>
</evidence>
<dbReference type="OrthoDB" id="427444at2"/>
<keyword evidence="3" id="KW-1185">Reference proteome</keyword>
<dbReference type="KEGG" id="cyc:PCC7424_0646"/>
<sequence length="118" mass="12675">MKTVSIFFSGLLSIGVLGHSLPAVGNEIAAVNNDFKPIVAPTGTVEDLTGVQSRNIAKDLGGIGGGSEDLQLLPQSDFKPEMSAYEAKTRAMNLRLDVSDQNMGDTSRITRRLPFLHF</sequence>
<dbReference type="AlphaFoldDB" id="B7KET1"/>
<protein>
    <submittedName>
        <fullName evidence="2">Uncharacterized protein</fullName>
    </submittedName>
</protein>
<reference evidence="3" key="1">
    <citation type="journal article" date="2011" name="MBio">
        <title>Novel metabolic attributes of the genus Cyanothece, comprising a group of unicellular nitrogen-fixing Cyanobacteria.</title>
        <authorList>
            <person name="Bandyopadhyay A."/>
            <person name="Elvitigala T."/>
            <person name="Welsh E."/>
            <person name="Stockel J."/>
            <person name="Liberton M."/>
            <person name="Min H."/>
            <person name="Sherman L.A."/>
            <person name="Pakrasi H.B."/>
        </authorList>
    </citation>
    <scope>NUCLEOTIDE SEQUENCE [LARGE SCALE GENOMIC DNA]</scope>
    <source>
        <strain evidence="3">PCC 7424</strain>
    </source>
</reference>
<dbReference type="eggNOG" id="ENOG5032GPW">
    <property type="taxonomic scope" value="Bacteria"/>
</dbReference>
<evidence type="ECO:0000313" key="3">
    <source>
        <dbReference type="Proteomes" id="UP000002384"/>
    </source>
</evidence>
<accession>B7KET1</accession>
<feature type="signal peptide" evidence="1">
    <location>
        <begin position="1"/>
        <end position="25"/>
    </location>
</feature>
<dbReference type="HOGENOM" id="CLU_2069195_0_0_3"/>